<dbReference type="InterPro" id="IPR001640">
    <property type="entry name" value="Lgt"/>
</dbReference>
<comment type="similarity">
    <text evidence="1">Belongs to the Lgt family.</text>
</comment>
<feature type="transmembrane region" description="Helical" evidence="7">
    <location>
        <begin position="50"/>
        <end position="70"/>
    </location>
</feature>
<dbReference type="GO" id="GO:0042158">
    <property type="term" value="P:lipoprotein biosynthetic process"/>
    <property type="evidence" value="ECO:0007669"/>
    <property type="project" value="InterPro"/>
</dbReference>
<comment type="caution">
    <text evidence="8">The sequence shown here is derived from an EMBL/GenBank/DDBJ whole genome shotgun (WGS) entry which is preliminary data.</text>
</comment>
<evidence type="ECO:0000313" key="9">
    <source>
        <dbReference type="Proteomes" id="UP000297966"/>
    </source>
</evidence>
<feature type="transmembrane region" description="Helical" evidence="7">
    <location>
        <begin position="114"/>
        <end position="133"/>
    </location>
</feature>
<feature type="transmembrane region" description="Helical" evidence="7">
    <location>
        <begin position="17"/>
        <end position="38"/>
    </location>
</feature>
<gene>
    <name evidence="8" type="ORF">E4K65_38620</name>
</gene>
<dbReference type="EMBL" id="SPQT01000033">
    <property type="protein sequence ID" value="TFV40341.1"/>
    <property type="molecule type" value="Genomic_DNA"/>
</dbReference>
<evidence type="ECO:0000256" key="1">
    <source>
        <dbReference type="ARBA" id="ARBA00007150"/>
    </source>
</evidence>
<evidence type="ECO:0000256" key="2">
    <source>
        <dbReference type="ARBA" id="ARBA00022475"/>
    </source>
</evidence>
<dbReference type="OrthoDB" id="871140at2"/>
<evidence type="ECO:0000256" key="3">
    <source>
        <dbReference type="ARBA" id="ARBA00022679"/>
    </source>
</evidence>
<keyword evidence="5 7" id="KW-1133">Transmembrane helix</keyword>
<reference evidence="8 9" key="1">
    <citation type="submission" date="2019-03" db="EMBL/GenBank/DDBJ databases">
        <title>Bradyrhizobium diversity isolated from nodules of Chamaecrista fasciculata.</title>
        <authorList>
            <person name="Klepa M.S."/>
            <person name="Urquiaga M.O."/>
            <person name="Hungria M."/>
            <person name="Delamuta J.R."/>
        </authorList>
    </citation>
    <scope>NUCLEOTIDE SEQUENCE [LARGE SCALE GENOMIC DNA]</scope>
    <source>
        <strain evidence="8 9">CNPSo 3448</strain>
    </source>
</reference>
<dbReference type="Pfam" id="PF01790">
    <property type="entry name" value="LGT"/>
    <property type="match status" value="1"/>
</dbReference>
<feature type="transmembrane region" description="Helical" evidence="7">
    <location>
        <begin position="220"/>
        <end position="239"/>
    </location>
</feature>
<evidence type="ECO:0000256" key="4">
    <source>
        <dbReference type="ARBA" id="ARBA00022692"/>
    </source>
</evidence>
<dbReference type="PANTHER" id="PTHR30589">
    <property type="entry name" value="PROLIPOPROTEIN DIACYLGLYCERYL TRANSFERASE"/>
    <property type="match status" value="1"/>
</dbReference>
<keyword evidence="2" id="KW-1003">Cell membrane</keyword>
<feature type="transmembrane region" description="Helical" evidence="7">
    <location>
        <begin position="184"/>
        <end position="200"/>
    </location>
</feature>
<dbReference type="AlphaFoldDB" id="A0A4Y9L9Z8"/>
<name>A0A4Y9L9Z8_9BRAD</name>
<accession>A0A4Y9L9Z8</accession>
<keyword evidence="6 7" id="KW-0472">Membrane</keyword>
<protein>
    <submittedName>
        <fullName evidence="8">Diacylglyceryl transferase</fullName>
    </submittedName>
</protein>
<proteinExistence type="inferred from homology"/>
<dbReference type="Proteomes" id="UP000297966">
    <property type="component" value="Unassembled WGS sequence"/>
</dbReference>
<organism evidence="8 9">
    <name type="scientific">Bradyrhizobium niftali</name>
    <dbReference type="NCBI Taxonomy" id="2560055"/>
    <lineage>
        <taxon>Bacteria</taxon>
        <taxon>Pseudomonadati</taxon>
        <taxon>Pseudomonadota</taxon>
        <taxon>Alphaproteobacteria</taxon>
        <taxon>Hyphomicrobiales</taxon>
        <taxon>Nitrobacteraceae</taxon>
        <taxon>Bradyrhizobium</taxon>
    </lineage>
</organism>
<evidence type="ECO:0000313" key="8">
    <source>
        <dbReference type="EMBL" id="TFV40341.1"/>
    </source>
</evidence>
<evidence type="ECO:0000256" key="5">
    <source>
        <dbReference type="ARBA" id="ARBA00022989"/>
    </source>
</evidence>
<dbReference type="PANTHER" id="PTHR30589:SF0">
    <property type="entry name" value="PHOSPHATIDYLGLYCEROL--PROLIPOPROTEIN DIACYLGLYCERYL TRANSFERASE"/>
    <property type="match status" value="1"/>
</dbReference>
<evidence type="ECO:0000256" key="7">
    <source>
        <dbReference type="SAM" id="Phobius"/>
    </source>
</evidence>
<keyword evidence="9" id="KW-1185">Reference proteome</keyword>
<dbReference type="GO" id="GO:0005886">
    <property type="term" value="C:plasma membrane"/>
    <property type="evidence" value="ECO:0007669"/>
    <property type="project" value="InterPro"/>
</dbReference>
<evidence type="ECO:0000256" key="6">
    <source>
        <dbReference type="ARBA" id="ARBA00023136"/>
    </source>
</evidence>
<dbReference type="GO" id="GO:0008961">
    <property type="term" value="F:phosphatidylglycerol-prolipoprotein diacylglyceryl transferase activity"/>
    <property type="evidence" value="ECO:0007669"/>
    <property type="project" value="InterPro"/>
</dbReference>
<keyword evidence="3 8" id="KW-0808">Transferase</keyword>
<sequence length="251" mass="27053">MRHRTSAVLYPLRMSGAFLHTVFDVAAWLAAGAAVYWLSRQGLRFPAQSFELPYIAALVFGAGLGAYLFGSANLWLSGEGGLARSVEGALAGGIVAVELYKWTAGIALRTGARFALPLALGIAIGRVGCYFAGLDDFTYGTPTALPWGHDFGDGVLRHPVQLYESAAMGVFALLYVLAVLNRSAFAITNGFYLVLLYYGAQRFLWEFLKPYGTLIGPLTLFHLLSLSILLYAAIMLATAPKARPVHERAVA</sequence>
<feature type="transmembrane region" description="Helical" evidence="7">
    <location>
        <begin position="160"/>
        <end position="177"/>
    </location>
</feature>
<keyword evidence="4 7" id="KW-0812">Transmembrane</keyword>